<comment type="caution">
    <text evidence="1">The sequence shown here is derived from an EMBL/GenBank/DDBJ whole genome shotgun (WGS) entry which is preliminary data.</text>
</comment>
<gene>
    <name evidence="1" type="ORF">EV182_003368</name>
</gene>
<dbReference type="EMBL" id="JAMZIH010000860">
    <property type="protein sequence ID" value="KAJ1678781.1"/>
    <property type="molecule type" value="Genomic_DNA"/>
</dbReference>
<protein>
    <submittedName>
        <fullName evidence="1">Uncharacterized protein</fullName>
    </submittedName>
</protein>
<name>A0ACC1HSZ5_9FUNG</name>
<keyword evidence="2" id="KW-1185">Reference proteome</keyword>
<dbReference type="Proteomes" id="UP001145114">
    <property type="component" value="Unassembled WGS sequence"/>
</dbReference>
<reference evidence="1" key="1">
    <citation type="submission" date="2022-06" db="EMBL/GenBank/DDBJ databases">
        <title>Phylogenomic reconstructions and comparative analyses of Kickxellomycotina fungi.</title>
        <authorList>
            <person name="Reynolds N.K."/>
            <person name="Stajich J.E."/>
            <person name="Barry K."/>
            <person name="Grigoriev I.V."/>
            <person name="Crous P."/>
            <person name="Smith M.E."/>
        </authorList>
    </citation>
    <scope>NUCLEOTIDE SEQUENCE</scope>
    <source>
        <strain evidence="1">RSA 2271</strain>
    </source>
</reference>
<evidence type="ECO:0000313" key="1">
    <source>
        <dbReference type="EMBL" id="KAJ1678781.1"/>
    </source>
</evidence>
<organism evidence="1 2">
    <name type="scientific">Spiromyces aspiralis</name>
    <dbReference type="NCBI Taxonomy" id="68401"/>
    <lineage>
        <taxon>Eukaryota</taxon>
        <taxon>Fungi</taxon>
        <taxon>Fungi incertae sedis</taxon>
        <taxon>Zoopagomycota</taxon>
        <taxon>Kickxellomycotina</taxon>
        <taxon>Kickxellomycetes</taxon>
        <taxon>Kickxellales</taxon>
        <taxon>Kickxellaceae</taxon>
        <taxon>Spiromyces</taxon>
    </lineage>
</organism>
<sequence length="673" mass="71965">MLWENPYVRITGPHPEYEHAASPDIPLQELGMGRSGYPPLDSSGSYFGQLHTPRFSEGAGWSGGTVHGGVGARNNGGKHPNRWNAVVDASLQGNVLRDHQTRVRVGHIGEEVAAAAAAAAAAINPEIAPPVGGTGEAATPADPPTPSALSSPRPQATMTPPPPPPSLPLPAKTAKRISLRSKSSTALPTITDPKENREQSPSPGRTRTYSVTTAALAAMTSQTDSGSSRKRPEQRFTSPLRNGSRVSTLQEESGDTDDEQRTTADGMLPEGQSLLSTEVRAADQVGFKTDNETDVTSVKAHYPPPPLPQIPAVVMSKSFVGSMTAPIPISSRRLGPRPHPNTTANSPSQALRARNKTPLLSLFTEATGEGTSPAHDTPGSGKPSARRTAEIPEATAGGTIMLKRSVTLPTKRPGAQRKGGGWGSQLTGPAGENEDAGAKLRPDGNDDKMTICLNPWRPVMLRPKSMFTGITVFPTQQDDNQPQRSLSYEEGHMSDVEIDIEDEDASSTSRLLLNELGTEDDGLSGLAGRKVVRPSVLSRTNSQHQDHLMGRKPTGDGRRANGNEPGQPMEKGIDTSFWEDGCDGWPKESDLWIPTEPQETSALAMLLRQRKEMVTNVFASEFSSYGSTAANDANCMELKVFLPELLGQPDSLTVNVRKTATVEQCIGFILFQY</sequence>
<proteinExistence type="predicted"/>
<accession>A0ACC1HSZ5</accession>
<evidence type="ECO:0000313" key="2">
    <source>
        <dbReference type="Proteomes" id="UP001145114"/>
    </source>
</evidence>
<feature type="non-terminal residue" evidence="1">
    <location>
        <position position="673"/>
    </location>
</feature>